<dbReference type="Gene3D" id="3.90.1200.10">
    <property type="match status" value="1"/>
</dbReference>
<evidence type="ECO:0000256" key="3">
    <source>
        <dbReference type="RuleBase" id="RU000383"/>
    </source>
</evidence>
<dbReference type="PANTHER" id="PTHR12149:SF8">
    <property type="entry name" value="PROTEIN-RIBULOSAMINE 3-KINASE"/>
    <property type="match status" value="1"/>
</dbReference>
<dbReference type="InterPro" id="IPR016477">
    <property type="entry name" value="Fructo-/Ketosamine-3-kinase"/>
</dbReference>
<dbReference type="FunFam" id="3.90.1200.10:FF:000018">
    <property type="entry name" value="Fructosamine-3-kinase, putative"/>
    <property type="match status" value="1"/>
</dbReference>
<evidence type="ECO:0000256" key="2">
    <source>
        <dbReference type="ARBA" id="ARBA00048655"/>
    </source>
</evidence>
<proteinExistence type="inferred from homology"/>
<dbReference type="EC" id="2.7.1.172" evidence="1"/>
<organism evidence="6 7">
    <name type="scientific">Penicillium antarcticum</name>
    <dbReference type="NCBI Taxonomy" id="416450"/>
    <lineage>
        <taxon>Eukaryota</taxon>
        <taxon>Fungi</taxon>
        <taxon>Dikarya</taxon>
        <taxon>Ascomycota</taxon>
        <taxon>Pezizomycotina</taxon>
        <taxon>Eurotiomycetes</taxon>
        <taxon>Eurotiomycetidae</taxon>
        <taxon>Eurotiales</taxon>
        <taxon>Aspergillaceae</taxon>
        <taxon>Penicillium</taxon>
    </lineage>
</organism>
<comment type="catalytic activity">
    <reaction evidence="2">
        <text>N(6)-D-ribulosyl-L-lysyl-[protein] + ATP = N(6)-(3-O-phospho-D-ribulosyl)-L-lysyl-[protein] + ADP + H(+)</text>
        <dbReference type="Rhea" id="RHEA:48432"/>
        <dbReference type="Rhea" id="RHEA-COMP:12103"/>
        <dbReference type="Rhea" id="RHEA-COMP:12104"/>
        <dbReference type="ChEBI" id="CHEBI:15378"/>
        <dbReference type="ChEBI" id="CHEBI:30616"/>
        <dbReference type="ChEBI" id="CHEBI:90418"/>
        <dbReference type="ChEBI" id="CHEBI:90420"/>
        <dbReference type="ChEBI" id="CHEBI:456216"/>
        <dbReference type="EC" id="2.7.1.172"/>
    </reaction>
    <physiologicalReaction direction="left-to-right" evidence="2">
        <dbReference type="Rhea" id="RHEA:48433"/>
    </physiologicalReaction>
</comment>
<dbReference type="GO" id="GO:0102193">
    <property type="term" value="F:protein-ribulosamine 3-kinase activity"/>
    <property type="evidence" value="ECO:0007669"/>
    <property type="project" value="UniProtKB-EC"/>
</dbReference>
<sequence length="735" mass="81687">MTPVPQPILQALSLPDPSKVHLSGLGSGFTSTGAIRAQVPGKDGQEEERQYFVKTSTNGKAAEEMFQGESESLNAIAGSVPGFCPRALACGPLDKDGAKSKGYFLVTEFLDLGGSMGRSKGDESTPTTLAHRLGKLHTTPAPADPQTGRRRFGFPVPTFCGDTKQPNRFHDSWADFYANERLLTILATSEERNGKDESLRNAVEKIAYEVVPRLLGDDNLGYNSNGEGEGIVPVVIHGDLWSGNADRGRIVGTGRDETLGDVVYDSSACYGHSEFELGIMHMFGGFGSRFFEQYHRIVPKTEPVAEYGDRVDLYELYHHLNHHAIFGGGYRSGAMSIMQKLIKKSIASPESTMEHDMRDMSPRGGPMMNPIMPTPPAIHPSFIQVANPYIFEQTVQSCIESMGVSPTRENSLRLQGVAWIDNVRKALNLPIRTFNTAVGYYHRFRLMHPDNEYIFADAAAAALFTACKIEDTLKKSRDIVCAAYNLKLSPSEHLAADDPTFEQSARGVIGLERLMLEASGFDFRTRHPQKTLMKLGRHYGVPQGSEISNLAYRISIDLYRTFSPIKQSSSTMAYSCLELAGRLLDQRIEPVEVGIDYAHWKTNRTDVMETIFDLLELYTHYRSQTTVGPEFPADRFLTVRIPLNQEASTQHIPRHASWVDQPRQPTNGTANHADYPTRPAHPLTPVAANGDRQRTGERGRDAAVRFTIDPICADDEGRQVARYFNVEMEEYEVEI</sequence>
<dbReference type="FunFam" id="1.10.472.10:FF:000073">
    <property type="entry name" value="C-type cyclin"/>
    <property type="match status" value="1"/>
</dbReference>
<dbReference type="InterPro" id="IPR013763">
    <property type="entry name" value="Cyclin-like_dom"/>
</dbReference>
<dbReference type="Gene3D" id="1.10.472.10">
    <property type="entry name" value="Cyclin-like"/>
    <property type="match status" value="2"/>
</dbReference>
<evidence type="ECO:0000256" key="4">
    <source>
        <dbReference type="SAM" id="MobiDB-lite"/>
    </source>
</evidence>
<dbReference type="SUPFAM" id="SSF47954">
    <property type="entry name" value="Cyclin-like"/>
    <property type="match status" value="2"/>
</dbReference>
<dbReference type="EMBL" id="MDYN01000045">
    <property type="protein sequence ID" value="OQD79720.1"/>
    <property type="molecule type" value="Genomic_DNA"/>
</dbReference>
<accession>A0A1V6PRR3</accession>
<dbReference type="Pfam" id="PF00134">
    <property type="entry name" value="Cyclin_N"/>
    <property type="match status" value="1"/>
</dbReference>
<evidence type="ECO:0000256" key="1">
    <source>
        <dbReference type="ARBA" id="ARBA00011961"/>
    </source>
</evidence>
<evidence type="ECO:0000313" key="6">
    <source>
        <dbReference type="EMBL" id="OQD79720.1"/>
    </source>
</evidence>
<dbReference type="PANTHER" id="PTHR12149">
    <property type="entry name" value="FRUCTOSAMINE 3 KINASE-RELATED PROTEIN"/>
    <property type="match status" value="1"/>
</dbReference>
<gene>
    <name evidence="6" type="ORF">PENANT_c045G06223</name>
</gene>
<dbReference type="Proteomes" id="UP000191672">
    <property type="component" value="Unassembled WGS sequence"/>
</dbReference>
<feature type="compositionally biased region" description="Basic and acidic residues" evidence="4">
    <location>
        <begin position="691"/>
        <end position="700"/>
    </location>
</feature>
<evidence type="ECO:0000259" key="5">
    <source>
        <dbReference type="SMART" id="SM00385"/>
    </source>
</evidence>
<keyword evidence="7" id="KW-1185">Reference proteome</keyword>
<dbReference type="AlphaFoldDB" id="A0A1V6PRR3"/>
<dbReference type="Pfam" id="PF03881">
    <property type="entry name" value="Fructosamin_kin"/>
    <property type="match status" value="1"/>
</dbReference>
<dbReference type="InterPro" id="IPR006671">
    <property type="entry name" value="Cyclin_N"/>
</dbReference>
<keyword evidence="3" id="KW-0195">Cyclin</keyword>
<feature type="domain" description="Cyclin-like" evidence="5">
    <location>
        <begin position="418"/>
        <end position="517"/>
    </location>
</feature>
<comment type="caution">
    <text evidence="6">The sequence shown here is derived from an EMBL/GenBank/DDBJ whole genome shotgun (WGS) entry which is preliminary data.</text>
</comment>
<dbReference type="InterPro" id="IPR036915">
    <property type="entry name" value="Cyclin-like_sf"/>
</dbReference>
<feature type="domain" description="Cyclin-like" evidence="5">
    <location>
        <begin position="530"/>
        <end position="616"/>
    </location>
</feature>
<dbReference type="SMART" id="SM00385">
    <property type="entry name" value="CYCLIN"/>
    <property type="match status" value="2"/>
</dbReference>
<dbReference type="SUPFAM" id="SSF56112">
    <property type="entry name" value="Protein kinase-like (PK-like)"/>
    <property type="match status" value="1"/>
</dbReference>
<evidence type="ECO:0000313" key="7">
    <source>
        <dbReference type="Proteomes" id="UP000191672"/>
    </source>
</evidence>
<comment type="similarity">
    <text evidence="3">Belongs to the cyclin family.</text>
</comment>
<dbReference type="FunFam" id="1.10.472.10:FF:000101">
    <property type="entry name" value="Cyclin, putative"/>
    <property type="match status" value="1"/>
</dbReference>
<protein>
    <recommendedName>
        <fullName evidence="1">protein-ribulosamine 3-kinase</fullName>
        <ecNumber evidence="1">2.7.1.172</ecNumber>
    </recommendedName>
</protein>
<dbReference type="InterPro" id="IPR011009">
    <property type="entry name" value="Kinase-like_dom_sf"/>
</dbReference>
<dbReference type="CDD" id="cd20546">
    <property type="entry name" value="CYCLIN_SpCG1C_ScCTK2-like_rpt2"/>
    <property type="match status" value="1"/>
</dbReference>
<feature type="region of interest" description="Disordered" evidence="4">
    <location>
        <begin position="659"/>
        <end position="700"/>
    </location>
</feature>
<reference evidence="7" key="1">
    <citation type="journal article" date="2017" name="Nat. Microbiol.">
        <title>Global analysis of biosynthetic gene clusters reveals vast potential of secondary metabolite production in Penicillium species.</title>
        <authorList>
            <person name="Nielsen J.C."/>
            <person name="Grijseels S."/>
            <person name="Prigent S."/>
            <person name="Ji B."/>
            <person name="Dainat J."/>
            <person name="Nielsen K.F."/>
            <person name="Frisvad J.C."/>
            <person name="Workman M."/>
            <person name="Nielsen J."/>
        </authorList>
    </citation>
    <scope>NUCLEOTIDE SEQUENCE [LARGE SCALE GENOMIC DNA]</scope>
    <source>
        <strain evidence="7">IBT 31811</strain>
    </source>
</reference>
<name>A0A1V6PRR3_9EURO</name>